<protein>
    <submittedName>
        <fullName evidence="1">Uncharacterized protein</fullName>
    </submittedName>
</protein>
<reference evidence="1 2" key="1">
    <citation type="submission" date="2024-04" db="EMBL/GenBank/DDBJ databases">
        <title>Complete genome sequence of Nguyenibacter vanlangesis HBCM-1154, a strain capable of nitrogen fixation, IAA production, and phosphorus solubilization isolated from sugarcane soil.</title>
        <authorList>
            <person name="MY HANH P."/>
        </authorList>
    </citation>
    <scope>NUCLEOTIDE SEQUENCE [LARGE SCALE GENOMIC DNA]</scope>
    <source>
        <strain evidence="1 2">HBCM 1154</strain>
    </source>
</reference>
<name>A0ABZ3DAM7_9PROT</name>
<dbReference type="RefSeq" id="WP_342629769.1">
    <property type="nucleotide sequence ID" value="NZ_CP152276.1"/>
</dbReference>
<keyword evidence="2" id="KW-1185">Reference proteome</keyword>
<organism evidence="1 2">
    <name type="scientific">Nguyenibacter vanlangensis</name>
    <dbReference type="NCBI Taxonomy" id="1216886"/>
    <lineage>
        <taxon>Bacteria</taxon>
        <taxon>Pseudomonadati</taxon>
        <taxon>Pseudomonadota</taxon>
        <taxon>Alphaproteobacteria</taxon>
        <taxon>Acetobacterales</taxon>
        <taxon>Acetobacteraceae</taxon>
        <taxon>Nguyenibacter</taxon>
    </lineage>
</organism>
<dbReference type="EMBL" id="CP152276">
    <property type="protein sequence ID" value="XAE44517.1"/>
    <property type="molecule type" value="Genomic_DNA"/>
</dbReference>
<accession>A0ABZ3DAM7</accession>
<gene>
    <name evidence="1" type="ORF">AAC691_08860</name>
</gene>
<evidence type="ECO:0000313" key="1">
    <source>
        <dbReference type="EMBL" id="XAE44517.1"/>
    </source>
</evidence>
<evidence type="ECO:0000313" key="2">
    <source>
        <dbReference type="Proteomes" id="UP001449795"/>
    </source>
</evidence>
<sequence length="50" mass="5392">MSVPESGFQARSADHGVLLRVDFRGVPNSTGHGIVKTRPLHAMVTPVRLP</sequence>
<dbReference type="Proteomes" id="UP001449795">
    <property type="component" value="Chromosome"/>
</dbReference>
<proteinExistence type="predicted"/>